<gene>
    <name evidence="1" type="ORF">C8034_v004990</name>
</gene>
<dbReference type="Proteomes" id="UP000295604">
    <property type="component" value="Unassembled WGS sequence"/>
</dbReference>
<proteinExistence type="predicted"/>
<protein>
    <submittedName>
        <fullName evidence="1">Uncharacterized protein</fullName>
    </submittedName>
</protein>
<name>A0A4R8T7I0_9PEZI</name>
<keyword evidence="2" id="KW-1185">Reference proteome</keyword>
<dbReference type="EMBL" id="QAPF01000203">
    <property type="protein sequence ID" value="TEA13348.1"/>
    <property type="molecule type" value="Genomic_DNA"/>
</dbReference>
<evidence type="ECO:0000313" key="2">
    <source>
        <dbReference type="Proteomes" id="UP000295604"/>
    </source>
</evidence>
<organism evidence="1 2">
    <name type="scientific">Colletotrichum sidae</name>
    <dbReference type="NCBI Taxonomy" id="1347389"/>
    <lineage>
        <taxon>Eukaryota</taxon>
        <taxon>Fungi</taxon>
        <taxon>Dikarya</taxon>
        <taxon>Ascomycota</taxon>
        <taxon>Pezizomycotina</taxon>
        <taxon>Sordariomycetes</taxon>
        <taxon>Hypocreomycetidae</taxon>
        <taxon>Glomerellales</taxon>
        <taxon>Glomerellaceae</taxon>
        <taxon>Colletotrichum</taxon>
        <taxon>Colletotrichum orbiculare species complex</taxon>
    </lineage>
</organism>
<sequence>MSDDPDGIEIRNNNTKSAVVDVISDHTFACSGPCAQVDAMIAKMMKLIDCDLELTFSAVVKIGYKDGFQARESRANHLWEPRYMRSDF</sequence>
<reference evidence="1 2" key="1">
    <citation type="submission" date="2018-11" db="EMBL/GenBank/DDBJ databases">
        <title>Genome sequence and assembly of Colletotrichum sidae.</title>
        <authorList>
            <person name="Gan P."/>
            <person name="Shirasu K."/>
        </authorList>
    </citation>
    <scope>NUCLEOTIDE SEQUENCE [LARGE SCALE GENOMIC DNA]</scope>
    <source>
        <strain evidence="1 2">CBS 518.97</strain>
    </source>
</reference>
<comment type="caution">
    <text evidence="1">The sequence shown here is derived from an EMBL/GenBank/DDBJ whole genome shotgun (WGS) entry which is preliminary data.</text>
</comment>
<evidence type="ECO:0000313" key="1">
    <source>
        <dbReference type="EMBL" id="TEA13348.1"/>
    </source>
</evidence>
<accession>A0A4R8T7I0</accession>
<dbReference type="AlphaFoldDB" id="A0A4R8T7I0"/>